<gene>
    <name evidence="1" type="ORF">H103_01983</name>
</gene>
<dbReference type="EMBL" id="KK207750">
    <property type="protein sequence ID" value="EZF55448.1"/>
    <property type="molecule type" value="Genomic_DNA"/>
</dbReference>
<name>A0A022WBH7_TRIRU</name>
<organism evidence="1">
    <name type="scientific">Trichophyton rubrum CBS 288.86</name>
    <dbReference type="NCBI Taxonomy" id="1215330"/>
    <lineage>
        <taxon>Eukaryota</taxon>
        <taxon>Fungi</taxon>
        <taxon>Dikarya</taxon>
        <taxon>Ascomycota</taxon>
        <taxon>Pezizomycotina</taxon>
        <taxon>Eurotiomycetes</taxon>
        <taxon>Eurotiomycetidae</taxon>
        <taxon>Onygenales</taxon>
        <taxon>Arthrodermataceae</taxon>
        <taxon>Trichophyton</taxon>
    </lineage>
</organism>
<dbReference type="HOGENOM" id="CLU_2559939_0_0_1"/>
<proteinExistence type="predicted"/>
<dbReference type="Proteomes" id="UP000023758">
    <property type="component" value="Unassembled WGS sequence"/>
</dbReference>
<evidence type="ECO:0000313" key="1">
    <source>
        <dbReference type="EMBL" id="EZF55448.1"/>
    </source>
</evidence>
<accession>A0A022WBH7</accession>
<dbReference type="AlphaFoldDB" id="A0A022WBH7"/>
<protein>
    <submittedName>
        <fullName evidence="1">Uncharacterized protein</fullName>
    </submittedName>
</protein>
<sequence length="82" mass="9463">MGFENPLLPQLVRSAFVKFHAYRQRGVPVEPDIFIYRACGTDYQVKVRALDRNGLALVTTKWINLGDGLDPEDIRWKKNSEK</sequence>
<reference evidence="1" key="1">
    <citation type="submission" date="2014-02" db="EMBL/GenBank/DDBJ databases">
        <title>The Genome Sequence of Trichophyton rubrum (morphotype fischeri) CBS 288.86.</title>
        <authorList>
            <consortium name="The Broad Institute Genomics Platform"/>
            <person name="Cuomo C.A."/>
            <person name="White T.C."/>
            <person name="Graser Y."/>
            <person name="Martinez-Rossi N."/>
            <person name="Heitman J."/>
            <person name="Young S.K."/>
            <person name="Zeng Q."/>
            <person name="Gargeya S."/>
            <person name="Abouelleil A."/>
            <person name="Alvarado L."/>
            <person name="Chapman S.B."/>
            <person name="Gainer-Dewar J."/>
            <person name="Goldberg J."/>
            <person name="Griggs A."/>
            <person name="Gujja S."/>
            <person name="Hansen M."/>
            <person name="Howarth C."/>
            <person name="Imamovic A."/>
            <person name="Larimer J."/>
            <person name="Martinez D."/>
            <person name="Murphy C."/>
            <person name="Pearson M.D."/>
            <person name="Persinoti G."/>
            <person name="Poon T."/>
            <person name="Priest M."/>
            <person name="Roberts A.D."/>
            <person name="Saif S."/>
            <person name="Shea T.D."/>
            <person name="Sykes S.N."/>
            <person name="Wortman J."/>
            <person name="Nusbaum C."/>
            <person name="Birren B."/>
        </authorList>
    </citation>
    <scope>NUCLEOTIDE SEQUENCE [LARGE SCALE GENOMIC DNA]</scope>
    <source>
        <strain evidence="1">CBS 288.86</strain>
    </source>
</reference>